<dbReference type="SMART" id="SM00072">
    <property type="entry name" value="GuKc"/>
    <property type="match status" value="1"/>
</dbReference>
<evidence type="ECO:0000256" key="4">
    <source>
        <dbReference type="ARBA" id="ARBA00022679"/>
    </source>
</evidence>
<dbReference type="HAMAP" id="MF_00328">
    <property type="entry name" value="Guanylate_kinase"/>
    <property type="match status" value="1"/>
</dbReference>
<keyword evidence="4 9" id="KW-0808">Transferase</keyword>
<comment type="similarity">
    <text evidence="1 9">Belongs to the guanylate kinase family.</text>
</comment>
<dbReference type="CDD" id="cd00071">
    <property type="entry name" value="GMPK"/>
    <property type="match status" value="1"/>
</dbReference>
<gene>
    <name evidence="9" type="primary">gmk</name>
    <name evidence="11" type="ORF">SASC598J21_020590</name>
</gene>
<dbReference type="InterPro" id="IPR017665">
    <property type="entry name" value="Guanylate_kinase"/>
</dbReference>
<dbReference type="InterPro" id="IPR027417">
    <property type="entry name" value="P-loop_NTPase"/>
</dbReference>
<keyword evidence="7 9" id="KW-0067">ATP-binding</keyword>
<dbReference type="AlphaFoldDB" id="A0A074V4N5"/>
<dbReference type="InterPro" id="IPR020590">
    <property type="entry name" value="Guanylate_kinase_CS"/>
</dbReference>
<dbReference type="EC" id="2.7.4.8" evidence="2 9"/>
<organism evidence="11 12">
    <name type="scientific">Snodgrassella alvi SCGC AB-598-J21</name>
    <dbReference type="NCBI Taxonomy" id="1385367"/>
    <lineage>
        <taxon>Bacteria</taxon>
        <taxon>Pseudomonadati</taxon>
        <taxon>Pseudomonadota</taxon>
        <taxon>Betaproteobacteria</taxon>
        <taxon>Neisseriales</taxon>
        <taxon>Neisseriaceae</taxon>
        <taxon>Snodgrassella</taxon>
    </lineage>
</organism>
<evidence type="ECO:0000256" key="1">
    <source>
        <dbReference type="ARBA" id="ARBA00005790"/>
    </source>
</evidence>
<keyword evidence="6 9" id="KW-0418">Kinase</keyword>
<proteinExistence type="inferred from homology"/>
<dbReference type="PANTHER" id="PTHR23117">
    <property type="entry name" value="GUANYLATE KINASE-RELATED"/>
    <property type="match status" value="1"/>
</dbReference>
<dbReference type="GO" id="GO:0004385">
    <property type="term" value="F:GMP kinase activity"/>
    <property type="evidence" value="ECO:0007669"/>
    <property type="project" value="UniProtKB-UniRule"/>
</dbReference>
<dbReference type="SUPFAM" id="SSF52540">
    <property type="entry name" value="P-loop containing nucleoside triphosphate hydrolases"/>
    <property type="match status" value="1"/>
</dbReference>
<dbReference type="PROSITE" id="PS50052">
    <property type="entry name" value="GUANYLATE_KINASE_2"/>
    <property type="match status" value="1"/>
</dbReference>
<keyword evidence="9" id="KW-0963">Cytoplasm</keyword>
<comment type="subcellular location">
    <subcellularLocation>
        <location evidence="9">Cytoplasm</location>
    </subcellularLocation>
</comment>
<evidence type="ECO:0000313" key="11">
    <source>
        <dbReference type="EMBL" id="KEQ00176.1"/>
    </source>
</evidence>
<name>A0A074V4N5_9NEIS</name>
<dbReference type="EMBL" id="AVQL01000454">
    <property type="protein sequence ID" value="KEQ00176.1"/>
    <property type="molecule type" value="Genomic_DNA"/>
</dbReference>
<dbReference type="Gene3D" id="3.40.50.300">
    <property type="entry name" value="P-loop containing nucleotide triphosphate hydrolases"/>
    <property type="match status" value="1"/>
</dbReference>
<evidence type="ECO:0000256" key="8">
    <source>
        <dbReference type="ARBA" id="ARBA00030128"/>
    </source>
</evidence>
<feature type="binding site" evidence="9">
    <location>
        <begin position="12"/>
        <end position="19"/>
    </location>
    <ligand>
        <name>ATP</name>
        <dbReference type="ChEBI" id="CHEBI:30616"/>
    </ligand>
</feature>
<comment type="function">
    <text evidence="9">Essential for recycling GMP and indirectly, cGMP.</text>
</comment>
<comment type="caution">
    <text evidence="11">The sequence shown here is derived from an EMBL/GenBank/DDBJ whole genome shotgun (WGS) entry which is preliminary data.</text>
</comment>
<reference evidence="11 12" key="1">
    <citation type="journal article" date="2014" name="PLoS Genet.">
        <title>Hidden diversity in honey bee gut symbionts detected by single-cell genomics.</title>
        <authorList>
            <person name="Engel P."/>
            <person name="Stepanauskas R."/>
            <person name="Moran N."/>
        </authorList>
    </citation>
    <scope>NUCLEOTIDE SEQUENCE [LARGE SCALE GENOMIC DNA]</scope>
    <source>
        <strain evidence="11 12">SCGC AB-598-J21</strain>
    </source>
</reference>
<evidence type="ECO:0000256" key="6">
    <source>
        <dbReference type="ARBA" id="ARBA00022777"/>
    </source>
</evidence>
<evidence type="ECO:0000313" key="12">
    <source>
        <dbReference type="Proteomes" id="UP000027644"/>
    </source>
</evidence>
<dbReference type="GO" id="GO:0005829">
    <property type="term" value="C:cytosol"/>
    <property type="evidence" value="ECO:0007669"/>
    <property type="project" value="TreeGrafter"/>
</dbReference>
<feature type="domain" description="Guanylate kinase-like" evidence="10">
    <location>
        <begin position="5"/>
        <end position="183"/>
    </location>
</feature>
<dbReference type="Pfam" id="PF00625">
    <property type="entry name" value="Guanylate_kin"/>
    <property type="match status" value="1"/>
</dbReference>
<dbReference type="PROSITE" id="PS00856">
    <property type="entry name" value="GUANYLATE_KINASE_1"/>
    <property type="match status" value="1"/>
</dbReference>
<evidence type="ECO:0000256" key="5">
    <source>
        <dbReference type="ARBA" id="ARBA00022741"/>
    </source>
</evidence>
<sequence>MLQSGHIFIVSAASGTGKTTLVSRLSACQPDIRISISHTTRMPRDGEQNGIHYHFVSRDEFEQMIAANAFIEHANVYGNYYGTSLKAVESLSKQGYNVILEIDVQGAEQIRRLLPEATSIFILPPSMAELNERLRNRGTDSEDVIAYRLEKSREEIEQSLLFDYVIVNEEITQAENDLLAIIRSVGLRAKAQSQTIIQILSEK</sequence>
<dbReference type="PANTHER" id="PTHR23117:SF13">
    <property type="entry name" value="GUANYLATE KINASE"/>
    <property type="match status" value="1"/>
</dbReference>
<evidence type="ECO:0000259" key="10">
    <source>
        <dbReference type="PROSITE" id="PS50052"/>
    </source>
</evidence>
<dbReference type="FunFam" id="3.30.63.10:FF:000002">
    <property type="entry name" value="Guanylate kinase 1"/>
    <property type="match status" value="1"/>
</dbReference>
<accession>A0A074V4N5</accession>
<evidence type="ECO:0000256" key="7">
    <source>
        <dbReference type="ARBA" id="ARBA00022840"/>
    </source>
</evidence>
<evidence type="ECO:0000256" key="9">
    <source>
        <dbReference type="HAMAP-Rule" id="MF_00328"/>
    </source>
</evidence>
<dbReference type="NCBIfam" id="TIGR03263">
    <property type="entry name" value="guanyl_kin"/>
    <property type="match status" value="1"/>
</dbReference>
<keyword evidence="5 9" id="KW-0547">Nucleotide-binding</keyword>
<comment type="catalytic activity">
    <reaction evidence="9">
        <text>GMP + ATP = GDP + ADP</text>
        <dbReference type="Rhea" id="RHEA:20780"/>
        <dbReference type="ChEBI" id="CHEBI:30616"/>
        <dbReference type="ChEBI" id="CHEBI:58115"/>
        <dbReference type="ChEBI" id="CHEBI:58189"/>
        <dbReference type="ChEBI" id="CHEBI:456216"/>
        <dbReference type="EC" id="2.7.4.8"/>
    </reaction>
</comment>
<dbReference type="GO" id="GO:0005524">
    <property type="term" value="F:ATP binding"/>
    <property type="evidence" value="ECO:0007669"/>
    <property type="project" value="UniProtKB-UniRule"/>
</dbReference>
<evidence type="ECO:0000256" key="2">
    <source>
        <dbReference type="ARBA" id="ARBA00012961"/>
    </source>
</evidence>
<dbReference type="InterPro" id="IPR008145">
    <property type="entry name" value="GK/Ca_channel_bsu"/>
</dbReference>
<evidence type="ECO:0000256" key="3">
    <source>
        <dbReference type="ARBA" id="ARBA00016296"/>
    </source>
</evidence>
<dbReference type="InterPro" id="IPR008144">
    <property type="entry name" value="Guanylate_kin-like_dom"/>
</dbReference>
<protein>
    <recommendedName>
        <fullName evidence="3 9">Guanylate kinase</fullName>
        <ecNumber evidence="2 9">2.7.4.8</ecNumber>
    </recommendedName>
    <alternativeName>
        <fullName evidence="8 9">GMP kinase</fullName>
    </alternativeName>
</protein>
<dbReference type="Gene3D" id="3.30.63.10">
    <property type="entry name" value="Guanylate Kinase phosphate binding domain"/>
    <property type="match status" value="1"/>
</dbReference>
<dbReference type="Proteomes" id="UP000027644">
    <property type="component" value="Unassembled WGS sequence"/>
</dbReference>